<sequence>MKSILNHISLPAKLLLLGVFGLLLFAVPTWMYIQEGNAGVNTKILELKGVPVEKDVIELLDLMQRHRTETAFAIASKAPASAPRIALRDRVNLKTEAIGAYLRTTTIDAIIIQRFILFTALWNQLQSDVDEKNLTLLSNIKRHNDLIRAFHEINTHILDYHSLSLDSDLRSYQLIMTMLTRLPALTETIAQMQVAGVSMLLEKDVISAGDSLHMEVLINNGKLALENFNAELLKTWQYDNDLRLKYNPESDFALKKINQALAMTEDGFLKHGKRPLPEDYAAAFTQAIDDYSIFADEGCDELMILLSEQIKQYRLNQLQLLAWLIVIAIIVIIMAICVSHSITDPVSEAAKVASEVASGDLTSDLVPTGTNEMADLIHSLMKMRQRLSSMVADIKYNAATIATSSEEIAKGNNDLSSRTEEQAASVAETAASMKQLSSSILQNAENTRHAAVMASSATESALMGGEAMESVLNLMQRISTSAGQIEEITSVIDNIAYQTNILALNASVEAARAGEHGRGFAVVAEEVRALAQRSAKAAKDIKLLTGHSVEIARQGILQAHDSGDKVKQSVEAIAQTARLVNEISASSEQQTSGVTQVNISVSQMDRSIQQNAVMVEKSASSADDLAARAIQLRDMVAVFRTTAAAD</sequence>
<dbReference type="AlphaFoldDB" id="A0A831A3L8"/>
<dbReference type="FunFam" id="1.10.287.950:FF:000001">
    <property type="entry name" value="Methyl-accepting chemotaxis sensory transducer"/>
    <property type="match status" value="1"/>
</dbReference>
<evidence type="ECO:0000313" key="10">
    <source>
        <dbReference type="EMBL" id="CCO93758.1"/>
    </source>
</evidence>
<organism evidence="10 11">
    <name type="scientific">Erwinia amylovora NBRC 12687 = CFBP 1232</name>
    <dbReference type="NCBI Taxonomy" id="1219359"/>
    <lineage>
        <taxon>Bacteria</taxon>
        <taxon>Pseudomonadati</taxon>
        <taxon>Pseudomonadota</taxon>
        <taxon>Gammaproteobacteria</taxon>
        <taxon>Enterobacterales</taxon>
        <taxon>Erwiniaceae</taxon>
        <taxon>Erwinia</taxon>
    </lineage>
</organism>
<dbReference type="GO" id="GO:0004888">
    <property type="term" value="F:transmembrane signaling receptor activity"/>
    <property type="evidence" value="ECO:0007669"/>
    <property type="project" value="InterPro"/>
</dbReference>
<evidence type="ECO:0000313" key="11">
    <source>
        <dbReference type="Proteomes" id="UP000013111"/>
    </source>
</evidence>
<dbReference type="PROSITE" id="PS50885">
    <property type="entry name" value="HAMP"/>
    <property type="match status" value="1"/>
</dbReference>
<dbReference type="PROSITE" id="PS50111">
    <property type="entry name" value="CHEMOTAXIS_TRANSDUC_2"/>
    <property type="match status" value="1"/>
</dbReference>
<dbReference type="CDD" id="cd11386">
    <property type="entry name" value="MCP_signal"/>
    <property type="match status" value="1"/>
</dbReference>
<keyword evidence="4 6" id="KW-0807">Transducer</keyword>
<evidence type="ECO:0000256" key="3">
    <source>
        <dbReference type="ARBA" id="ARBA00022500"/>
    </source>
</evidence>
<dbReference type="SUPFAM" id="SSF58104">
    <property type="entry name" value="Methyl-accepting chemotaxis protein (MCP) signaling domain"/>
    <property type="match status" value="1"/>
</dbReference>
<evidence type="ECO:0000256" key="4">
    <source>
        <dbReference type="ARBA" id="ARBA00023224"/>
    </source>
</evidence>
<keyword evidence="3" id="KW-0145">Chemotaxis</keyword>
<dbReference type="GO" id="GO:0005886">
    <property type="term" value="C:plasma membrane"/>
    <property type="evidence" value="ECO:0007669"/>
    <property type="project" value="TreeGrafter"/>
</dbReference>
<reference evidence="10 11" key="1">
    <citation type="submission" date="2012-11" db="EMBL/GenBank/DDBJ databases">
        <authorList>
            <person name="Linke B."/>
        </authorList>
    </citation>
    <scope>NUCLEOTIDE SEQUENCE [LARGE SCALE GENOMIC DNA]</scope>
    <source>
        <strain evidence="11">CFBP 1232</strain>
    </source>
</reference>
<dbReference type="InterPro" id="IPR004089">
    <property type="entry name" value="MCPsignal_dom"/>
</dbReference>
<dbReference type="InterPro" id="IPR004090">
    <property type="entry name" value="Chemotax_Me-accpt_rcpt"/>
</dbReference>
<protein>
    <submittedName>
        <fullName evidence="10">Methyl-accepting chemotaxis protein III</fullName>
    </submittedName>
</protein>
<dbReference type="Pfam" id="PF00672">
    <property type="entry name" value="HAMP"/>
    <property type="match status" value="1"/>
</dbReference>
<comment type="similarity">
    <text evidence="5">Belongs to the methyl-accepting chemotaxis (MCP) protein family.</text>
</comment>
<feature type="domain" description="HAMP" evidence="9">
    <location>
        <begin position="340"/>
        <end position="392"/>
    </location>
</feature>
<dbReference type="PANTHER" id="PTHR43531">
    <property type="entry name" value="PROTEIN ICFG"/>
    <property type="match status" value="1"/>
</dbReference>
<dbReference type="GO" id="GO:0007165">
    <property type="term" value="P:signal transduction"/>
    <property type="evidence" value="ECO:0007669"/>
    <property type="project" value="UniProtKB-KW"/>
</dbReference>
<name>A0A831A3L8_ERWAM</name>
<dbReference type="EMBL" id="CAPB01000016">
    <property type="protein sequence ID" value="CCO93758.1"/>
    <property type="molecule type" value="Genomic_DNA"/>
</dbReference>
<evidence type="ECO:0000256" key="1">
    <source>
        <dbReference type="ARBA" id="ARBA00004370"/>
    </source>
</evidence>
<evidence type="ECO:0000259" key="9">
    <source>
        <dbReference type="PROSITE" id="PS50885"/>
    </source>
</evidence>
<accession>A0A831A3L8</accession>
<dbReference type="PRINTS" id="PR00260">
    <property type="entry name" value="CHEMTRNSDUCR"/>
</dbReference>
<evidence type="ECO:0000256" key="5">
    <source>
        <dbReference type="ARBA" id="ARBA00029447"/>
    </source>
</evidence>
<dbReference type="InterPro" id="IPR051310">
    <property type="entry name" value="MCP_chemotaxis"/>
</dbReference>
<feature type="domain" description="Methyl-accepting transducer" evidence="8">
    <location>
        <begin position="397"/>
        <end position="626"/>
    </location>
</feature>
<feature type="transmembrane region" description="Helical" evidence="7">
    <location>
        <begin position="320"/>
        <end position="342"/>
    </location>
</feature>
<evidence type="ECO:0000256" key="2">
    <source>
        <dbReference type="ARBA" id="ARBA00022481"/>
    </source>
</evidence>
<comment type="subcellular location">
    <subcellularLocation>
        <location evidence="1">Membrane</location>
    </subcellularLocation>
</comment>
<dbReference type="PANTHER" id="PTHR43531:SF14">
    <property type="entry name" value="METHYL-ACCEPTING CHEMOTAXIS PROTEIN I-RELATED"/>
    <property type="match status" value="1"/>
</dbReference>
<dbReference type="CDD" id="cd06225">
    <property type="entry name" value="HAMP"/>
    <property type="match status" value="1"/>
</dbReference>
<proteinExistence type="inferred from homology"/>
<dbReference type="Gene3D" id="1.10.287.950">
    <property type="entry name" value="Methyl-accepting chemotaxis protein"/>
    <property type="match status" value="1"/>
</dbReference>
<dbReference type="GeneID" id="97606032"/>
<comment type="caution">
    <text evidence="10">The sequence shown here is derived from an EMBL/GenBank/DDBJ whole genome shotgun (WGS) entry which is preliminary data.</text>
</comment>
<dbReference type="GO" id="GO:0006935">
    <property type="term" value="P:chemotaxis"/>
    <property type="evidence" value="ECO:0007669"/>
    <property type="project" value="UniProtKB-KW"/>
</dbReference>
<keyword evidence="2" id="KW-0488">Methylation</keyword>
<keyword evidence="7" id="KW-0472">Membrane</keyword>
<dbReference type="RefSeq" id="WP_004157559.1">
    <property type="nucleotide sequence ID" value="NZ_BAYW01000009.1"/>
</dbReference>
<dbReference type="SMART" id="SM00304">
    <property type="entry name" value="HAMP"/>
    <property type="match status" value="1"/>
</dbReference>
<evidence type="ECO:0000256" key="6">
    <source>
        <dbReference type="PROSITE-ProRule" id="PRU00284"/>
    </source>
</evidence>
<evidence type="ECO:0000259" key="8">
    <source>
        <dbReference type="PROSITE" id="PS50111"/>
    </source>
</evidence>
<gene>
    <name evidence="10" type="primary">tap1</name>
    <name evidence="10" type="ORF">BN437_1828</name>
</gene>
<reference evidence="10 11" key="2">
    <citation type="submission" date="2013-04" db="EMBL/GenBank/DDBJ databases">
        <title>Comparative genomics of 12 strains of Erwinia amylovora identifies a pan-genome with a large conserved core and provides insights into host specificity.</title>
        <authorList>
            <person name="Mann R.A."/>
            <person name="Smits T.H.M."/>
            <person name="Buehlmann A."/>
            <person name="Blom J."/>
            <person name="Goesmann A."/>
            <person name="Frey J.E."/>
            <person name="Plummer K.M."/>
            <person name="Beer S.V."/>
            <person name="Luck J."/>
            <person name="Duffy B."/>
            <person name="Rodoni B."/>
        </authorList>
    </citation>
    <scope>NUCLEOTIDE SEQUENCE [LARGE SCALE GENOMIC DNA]</scope>
    <source>
        <strain evidence="11">CFBP 1232</strain>
    </source>
</reference>
<dbReference type="Proteomes" id="UP000013111">
    <property type="component" value="Unassembled WGS sequence"/>
</dbReference>
<keyword evidence="7" id="KW-0812">Transmembrane</keyword>
<dbReference type="Pfam" id="PF00015">
    <property type="entry name" value="MCPsignal"/>
    <property type="match status" value="1"/>
</dbReference>
<dbReference type="InterPro" id="IPR003660">
    <property type="entry name" value="HAMP_dom"/>
</dbReference>
<evidence type="ECO:0000256" key="7">
    <source>
        <dbReference type="SAM" id="Phobius"/>
    </source>
</evidence>
<dbReference type="SMART" id="SM00283">
    <property type="entry name" value="MA"/>
    <property type="match status" value="1"/>
</dbReference>
<feature type="transmembrane region" description="Helical" evidence="7">
    <location>
        <begin position="12"/>
        <end position="33"/>
    </location>
</feature>
<keyword evidence="7" id="KW-1133">Transmembrane helix</keyword>